<organism evidence="2 3">
    <name type="scientific">Nocardia mexicana</name>
    <dbReference type="NCBI Taxonomy" id="279262"/>
    <lineage>
        <taxon>Bacteria</taxon>
        <taxon>Bacillati</taxon>
        <taxon>Actinomycetota</taxon>
        <taxon>Actinomycetes</taxon>
        <taxon>Mycobacteriales</taxon>
        <taxon>Nocardiaceae</taxon>
        <taxon>Nocardia</taxon>
    </lineage>
</organism>
<dbReference type="Pfam" id="PF08242">
    <property type="entry name" value="Methyltransf_12"/>
    <property type="match status" value="1"/>
</dbReference>
<dbReference type="STRING" id="1210089.GCA_001613165_03548"/>
<evidence type="ECO:0000313" key="3">
    <source>
        <dbReference type="Proteomes" id="UP000255355"/>
    </source>
</evidence>
<name>A0A370H7P5_9NOCA</name>
<dbReference type="Proteomes" id="UP000255355">
    <property type="component" value="Unassembled WGS sequence"/>
</dbReference>
<dbReference type="InterPro" id="IPR013217">
    <property type="entry name" value="Methyltransf_12"/>
</dbReference>
<proteinExistence type="predicted"/>
<sequence>MTSVVDALRQHPWVGSASWNTDRTAIVVRPDAAATAVRPVPGALLREHLAHWQHVYEFVYAAAADRHGDDLDLSGWRASDTGAPFPREHMLEWIEHAVGLVLRSDPGIVLEIGCGSGLLAHRVHTRTRGYVGLDVAEPVVARLREQRLPGVRVLRAAAHEITSEAVAAAVRDIDAGPAAPDCVVLNSVTQCFPDERYLSAVISDALDLVAAGGTVVVGDIRNLGTAPDYARWLESARAPGRTDAEVARRAHDRLAAEEELLCDPRVFARIARQHRREVRTTAYAKPFRADTELTRYRYDIVYTVDTPAPPPAEAVDWADLSGPPAERLRELGDERHTLVTGIPNALLDGQARGAVTPADLAAAAPRGWAVLLDSADARRLAVGLPDRQANSAALDGSTSRPVCNDPFDRFVRQRLPEVLIDHLDTRAATPIPRIVVVEEPTTP</sequence>
<dbReference type="InterPro" id="IPR029063">
    <property type="entry name" value="SAM-dependent_MTases_sf"/>
</dbReference>
<reference evidence="2 3" key="1">
    <citation type="submission" date="2018-07" db="EMBL/GenBank/DDBJ databases">
        <title>Genomic Encyclopedia of Type Strains, Phase IV (KMG-IV): sequencing the most valuable type-strain genomes for metagenomic binning, comparative biology and taxonomic classification.</title>
        <authorList>
            <person name="Goeker M."/>
        </authorList>
    </citation>
    <scope>NUCLEOTIDE SEQUENCE [LARGE SCALE GENOMIC DNA]</scope>
    <source>
        <strain evidence="2 3">DSM 44952</strain>
    </source>
</reference>
<dbReference type="GO" id="GO:0032259">
    <property type="term" value="P:methylation"/>
    <property type="evidence" value="ECO:0007669"/>
    <property type="project" value="UniProtKB-KW"/>
</dbReference>
<comment type="caution">
    <text evidence="2">The sequence shown here is derived from an EMBL/GenBank/DDBJ whole genome shotgun (WGS) entry which is preliminary data.</text>
</comment>
<dbReference type="CDD" id="cd02440">
    <property type="entry name" value="AdoMet_MTases"/>
    <property type="match status" value="1"/>
</dbReference>
<feature type="domain" description="Methyltransferase type 12" evidence="1">
    <location>
        <begin position="110"/>
        <end position="214"/>
    </location>
</feature>
<protein>
    <submittedName>
        <fullName evidence="2">Methyltransferase family protein</fullName>
    </submittedName>
</protein>
<evidence type="ECO:0000313" key="2">
    <source>
        <dbReference type="EMBL" id="RDI52705.1"/>
    </source>
</evidence>
<dbReference type="Gene3D" id="3.40.50.150">
    <property type="entry name" value="Vaccinia Virus protein VP39"/>
    <property type="match status" value="1"/>
</dbReference>
<dbReference type="EMBL" id="QQAZ01000003">
    <property type="protein sequence ID" value="RDI52705.1"/>
    <property type="molecule type" value="Genomic_DNA"/>
</dbReference>
<dbReference type="RefSeq" id="WP_068020767.1">
    <property type="nucleotide sequence ID" value="NZ_QQAZ01000003.1"/>
</dbReference>
<dbReference type="SUPFAM" id="SSF53335">
    <property type="entry name" value="S-adenosyl-L-methionine-dependent methyltransferases"/>
    <property type="match status" value="1"/>
</dbReference>
<dbReference type="GO" id="GO:0008168">
    <property type="term" value="F:methyltransferase activity"/>
    <property type="evidence" value="ECO:0007669"/>
    <property type="project" value="UniProtKB-KW"/>
</dbReference>
<evidence type="ECO:0000259" key="1">
    <source>
        <dbReference type="Pfam" id="PF08242"/>
    </source>
</evidence>
<accession>A0A370H7P5</accession>
<keyword evidence="3" id="KW-1185">Reference proteome</keyword>
<keyword evidence="2" id="KW-0808">Transferase</keyword>
<gene>
    <name evidence="2" type="ORF">DFR68_10389</name>
</gene>
<dbReference type="AlphaFoldDB" id="A0A370H7P5"/>
<keyword evidence="2" id="KW-0489">Methyltransferase</keyword>
<dbReference type="OrthoDB" id="4501954at2"/>